<reference evidence="6 7" key="1">
    <citation type="submission" date="2009-10" db="EMBL/GenBank/DDBJ databases">
        <authorList>
            <person name="Weinstock G."/>
            <person name="Sodergren E."/>
            <person name="Clifton S."/>
            <person name="Fulton L."/>
            <person name="Fulton B."/>
            <person name="Courtney L."/>
            <person name="Fronick C."/>
            <person name="Harrison M."/>
            <person name="Strong C."/>
            <person name="Farmer C."/>
            <person name="Delahaunty K."/>
            <person name="Markovic C."/>
            <person name="Hall O."/>
            <person name="Minx P."/>
            <person name="Tomlinson C."/>
            <person name="Mitreva M."/>
            <person name="Nelson J."/>
            <person name="Hou S."/>
            <person name="Wollam A."/>
            <person name="Pepin K.H."/>
            <person name="Johnson M."/>
            <person name="Bhonagiri V."/>
            <person name="Nash W.E."/>
            <person name="Warren W."/>
            <person name="Chinwalla A."/>
            <person name="Mardis E.R."/>
            <person name="Wilson R.K."/>
        </authorList>
    </citation>
    <scope>NUCLEOTIDE SEQUENCE [LARGE SCALE GENOMIC DNA]</scope>
    <source>
        <strain evidence="6 7">F0309</strain>
    </source>
</reference>
<keyword evidence="3" id="KW-0804">Transcription</keyword>
<name>D4TW23_9ACTO</name>
<feature type="DNA-binding region" description="H-T-H motif" evidence="4">
    <location>
        <begin position="38"/>
        <end position="57"/>
    </location>
</feature>
<proteinExistence type="predicted"/>
<accession>D4TW23</accession>
<dbReference type="Pfam" id="PF00440">
    <property type="entry name" value="TetR_N"/>
    <property type="match status" value="1"/>
</dbReference>
<dbReference type="InterPro" id="IPR050109">
    <property type="entry name" value="HTH-type_TetR-like_transc_reg"/>
</dbReference>
<evidence type="ECO:0000256" key="2">
    <source>
        <dbReference type="ARBA" id="ARBA00023125"/>
    </source>
</evidence>
<keyword evidence="1" id="KW-0805">Transcription regulation</keyword>
<dbReference type="InterPro" id="IPR009057">
    <property type="entry name" value="Homeodomain-like_sf"/>
</dbReference>
<dbReference type="HOGENOM" id="CLU_104512_1_0_11"/>
<protein>
    <submittedName>
        <fullName evidence="6">Transcriptional regulator, TetR family</fullName>
    </submittedName>
</protein>
<dbReference type="PATRIC" id="fig|649742.3.peg.962"/>
<gene>
    <name evidence="6" type="ORF">HMPREF0970_00131</name>
</gene>
<dbReference type="Gene3D" id="1.10.357.10">
    <property type="entry name" value="Tetracycline Repressor, domain 2"/>
    <property type="match status" value="1"/>
</dbReference>
<organism evidence="6 7">
    <name type="scientific">Schaalia odontolytica F0309</name>
    <dbReference type="NCBI Taxonomy" id="649742"/>
    <lineage>
        <taxon>Bacteria</taxon>
        <taxon>Bacillati</taxon>
        <taxon>Actinomycetota</taxon>
        <taxon>Actinomycetes</taxon>
        <taxon>Actinomycetales</taxon>
        <taxon>Actinomycetaceae</taxon>
        <taxon>Schaalia</taxon>
    </lineage>
</organism>
<dbReference type="AlphaFoldDB" id="D4TW23"/>
<dbReference type="PROSITE" id="PS01081">
    <property type="entry name" value="HTH_TETR_1"/>
    <property type="match status" value="1"/>
</dbReference>
<comment type="caution">
    <text evidence="6">The sequence shown here is derived from an EMBL/GenBank/DDBJ whole genome shotgun (WGS) entry which is preliminary data.</text>
</comment>
<dbReference type="EMBL" id="ACYT02000009">
    <property type="protein sequence ID" value="EFF80873.1"/>
    <property type="molecule type" value="Genomic_DNA"/>
</dbReference>
<sequence>MLQVAKQQEVVPKQVIDPGKLVSQAYAIASRDGISALSVRKVATACGIAIGSVYGYFPTKADLTATVLTRFFEENLSDELCAVRPGERFTSYVRRFREALCAAHADMSVDWFAEMRRLPSGEQEALEAVRAPMLAHIERGLARVLDADEAVDRSRLVGPMSAEALCRYVLRAVFASLMEGDECETLFALLDASLYDDTTEEKDAKK</sequence>
<keyword evidence="2 4" id="KW-0238">DNA-binding</keyword>
<dbReference type="GO" id="GO:0000976">
    <property type="term" value="F:transcription cis-regulatory region binding"/>
    <property type="evidence" value="ECO:0007669"/>
    <property type="project" value="TreeGrafter"/>
</dbReference>
<dbReference type="PANTHER" id="PTHR30055">
    <property type="entry name" value="HTH-TYPE TRANSCRIPTIONAL REGULATOR RUTR"/>
    <property type="match status" value="1"/>
</dbReference>
<dbReference type="InterPro" id="IPR001647">
    <property type="entry name" value="HTH_TetR"/>
</dbReference>
<dbReference type="PROSITE" id="PS50977">
    <property type="entry name" value="HTH_TETR_2"/>
    <property type="match status" value="1"/>
</dbReference>
<dbReference type="Proteomes" id="UP000003150">
    <property type="component" value="Unassembled WGS sequence"/>
</dbReference>
<feature type="domain" description="HTH tetR-type" evidence="5">
    <location>
        <begin position="15"/>
        <end position="75"/>
    </location>
</feature>
<evidence type="ECO:0000259" key="5">
    <source>
        <dbReference type="PROSITE" id="PS50977"/>
    </source>
</evidence>
<dbReference type="GO" id="GO:0003700">
    <property type="term" value="F:DNA-binding transcription factor activity"/>
    <property type="evidence" value="ECO:0007669"/>
    <property type="project" value="TreeGrafter"/>
</dbReference>
<dbReference type="PANTHER" id="PTHR30055:SF234">
    <property type="entry name" value="HTH-TYPE TRANSCRIPTIONAL REGULATOR BETI"/>
    <property type="match status" value="1"/>
</dbReference>
<evidence type="ECO:0000256" key="1">
    <source>
        <dbReference type="ARBA" id="ARBA00023015"/>
    </source>
</evidence>
<evidence type="ECO:0000256" key="3">
    <source>
        <dbReference type="ARBA" id="ARBA00023163"/>
    </source>
</evidence>
<evidence type="ECO:0000313" key="6">
    <source>
        <dbReference type="EMBL" id="EFF80873.1"/>
    </source>
</evidence>
<evidence type="ECO:0000256" key="4">
    <source>
        <dbReference type="PROSITE-ProRule" id="PRU00335"/>
    </source>
</evidence>
<evidence type="ECO:0000313" key="7">
    <source>
        <dbReference type="Proteomes" id="UP000003150"/>
    </source>
</evidence>
<dbReference type="InterPro" id="IPR023772">
    <property type="entry name" value="DNA-bd_HTH_TetR-type_CS"/>
</dbReference>
<dbReference type="SUPFAM" id="SSF46689">
    <property type="entry name" value="Homeodomain-like"/>
    <property type="match status" value="1"/>
</dbReference>